<dbReference type="SUPFAM" id="SSF53756">
    <property type="entry name" value="UDP-Glycosyltransferase/glycogen phosphorylase"/>
    <property type="match status" value="1"/>
</dbReference>
<dbReference type="OrthoDB" id="9814612at2"/>
<dbReference type="EMBL" id="MBTG01000012">
    <property type="protein sequence ID" value="OPH57613.1"/>
    <property type="molecule type" value="Genomic_DNA"/>
</dbReference>
<protein>
    <submittedName>
        <fullName evidence="3">Glycosyl transferase</fullName>
    </submittedName>
</protein>
<evidence type="ECO:0000313" key="3">
    <source>
        <dbReference type="EMBL" id="OPH57613.1"/>
    </source>
</evidence>
<feature type="domain" description="Glycosyltransferase subfamily 4-like N-terminal" evidence="2">
    <location>
        <begin position="43"/>
        <end position="167"/>
    </location>
</feature>
<dbReference type="RefSeq" id="WP_079412991.1">
    <property type="nucleotide sequence ID" value="NZ_MBTG01000012.1"/>
</dbReference>
<dbReference type="AlphaFoldDB" id="A0A1V4HKM3"/>
<organism evidence="3 4">
    <name type="scientific">Paenibacillus ferrarius</name>
    <dbReference type="NCBI Taxonomy" id="1469647"/>
    <lineage>
        <taxon>Bacteria</taxon>
        <taxon>Bacillati</taxon>
        <taxon>Bacillota</taxon>
        <taxon>Bacilli</taxon>
        <taxon>Bacillales</taxon>
        <taxon>Paenibacillaceae</taxon>
        <taxon>Paenibacillus</taxon>
    </lineage>
</organism>
<evidence type="ECO:0000259" key="1">
    <source>
        <dbReference type="Pfam" id="PF00534"/>
    </source>
</evidence>
<dbReference type="GO" id="GO:0016757">
    <property type="term" value="F:glycosyltransferase activity"/>
    <property type="evidence" value="ECO:0007669"/>
    <property type="project" value="InterPro"/>
</dbReference>
<dbReference type="Pfam" id="PF13439">
    <property type="entry name" value="Glyco_transf_4"/>
    <property type="match status" value="1"/>
</dbReference>
<keyword evidence="3" id="KW-0808">Transferase</keyword>
<dbReference type="PANTHER" id="PTHR45947">
    <property type="entry name" value="SULFOQUINOVOSYL TRANSFERASE SQD2"/>
    <property type="match status" value="1"/>
</dbReference>
<name>A0A1V4HKM3_9BACL</name>
<dbReference type="Proteomes" id="UP000190626">
    <property type="component" value="Unassembled WGS sequence"/>
</dbReference>
<evidence type="ECO:0000259" key="2">
    <source>
        <dbReference type="Pfam" id="PF13439"/>
    </source>
</evidence>
<reference evidence="4" key="1">
    <citation type="submission" date="2016-07" db="EMBL/GenBank/DDBJ databases">
        <authorList>
            <person name="Florea S."/>
            <person name="Webb J.S."/>
            <person name="Jaromczyk J."/>
            <person name="Schardl C.L."/>
        </authorList>
    </citation>
    <scope>NUCLEOTIDE SEQUENCE [LARGE SCALE GENOMIC DNA]</scope>
    <source>
        <strain evidence="4">CY1</strain>
    </source>
</reference>
<sequence>MLRVAYLDHTARWSGGEVALYNLITNMGSEVSPLVIVAEEGALVERLRAKGIDVRVVPLSDKVRNRNRNAVSFDALLGAFELFTYGKRISKLLKKEQVACVHTNSLKSAFYGAVAAKLAGVPLIWHIRDHIGAPYLKPIVASAIRFMSRMLPNGVIANSNSTLDALQLPKSKKTLVVYSAFAKKLNTPSNVLPMKKQRKSYIILLVGRLAEWKGQHILLEAAKSFLPDTQVEFWLAGDALFGEDAYKQQLLKQMADHHLYNVKLLGHVDDIQALMQKADILVHTSITPEPFGQVIVEGMAAGLPVIASNEGGPKETVVPGETGLLITPGDPKLLAESIRYLLENPEERIRMSENGMKRVEQHFVIEKTVTQITHYYAGLIANA</sequence>
<feature type="domain" description="Glycosyl transferase family 1" evidence="1">
    <location>
        <begin position="196"/>
        <end position="357"/>
    </location>
</feature>
<gene>
    <name evidence="3" type="ORF">BC351_03580</name>
</gene>
<dbReference type="PANTHER" id="PTHR45947:SF3">
    <property type="entry name" value="SULFOQUINOVOSYL TRANSFERASE SQD2"/>
    <property type="match status" value="1"/>
</dbReference>
<dbReference type="Gene3D" id="3.40.50.2000">
    <property type="entry name" value="Glycogen Phosphorylase B"/>
    <property type="match status" value="2"/>
</dbReference>
<evidence type="ECO:0000313" key="4">
    <source>
        <dbReference type="Proteomes" id="UP000190626"/>
    </source>
</evidence>
<dbReference type="InterPro" id="IPR050194">
    <property type="entry name" value="Glycosyltransferase_grp1"/>
</dbReference>
<comment type="caution">
    <text evidence="3">The sequence shown here is derived from an EMBL/GenBank/DDBJ whole genome shotgun (WGS) entry which is preliminary data.</text>
</comment>
<dbReference type="Pfam" id="PF00534">
    <property type="entry name" value="Glycos_transf_1"/>
    <property type="match status" value="1"/>
</dbReference>
<dbReference type="InterPro" id="IPR028098">
    <property type="entry name" value="Glyco_trans_4-like_N"/>
</dbReference>
<keyword evidence="4" id="KW-1185">Reference proteome</keyword>
<proteinExistence type="predicted"/>
<accession>A0A1V4HKM3</accession>
<dbReference type="InterPro" id="IPR001296">
    <property type="entry name" value="Glyco_trans_1"/>
</dbReference>
<dbReference type="STRING" id="1469647.BC351_03580"/>